<proteinExistence type="predicted"/>
<dbReference type="PANTHER" id="PTHR43479:SF11">
    <property type="entry name" value="ACREF_ENVCD OPERON REPRESSOR-RELATED"/>
    <property type="match status" value="1"/>
</dbReference>
<dbReference type="Gene3D" id="1.10.10.60">
    <property type="entry name" value="Homeodomain-like"/>
    <property type="match status" value="1"/>
</dbReference>
<dbReference type="Proteomes" id="UP000319897">
    <property type="component" value="Unassembled WGS sequence"/>
</dbReference>
<dbReference type="Gene3D" id="1.10.357.10">
    <property type="entry name" value="Tetracycline Repressor, domain 2"/>
    <property type="match status" value="1"/>
</dbReference>
<dbReference type="GO" id="GO:0003677">
    <property type="term" value="F:DNA binding"/>
    <property type="evidence" value="ECO:0007669"/>
    <property type="project" value="UniProtKB-UniRule"/>
</dbReference>
<evidence type="ECO:0000256" key="2">
    <source>
        <dbReference type="PROSITE-ProRule" id="PRU00335"/>
    </source>
</evidence>
<dbReference type="AlphaFoldDB" id="A0A501XLR5"/>
<dbReference type="InterPro" id="IPR050624">
    <property type="entry name" value="HTH-type_Tx_Regulator"/>
</dbReference>
<name>A0A501XLR5_9SPHN</name>
<dbReference type="InterPro" id="IPR009057">
    <property type="entry name" value="Homeodomain-like_sf"/>
</dbReference>
<dbReference type="EMBL" id="VFSU01000023">
    <property type="protein sequence ID" value="TPE61369.1"/>
    <property type="molecule type" value="Genomic_DNA"/>
</dbReference>
<evidence type="ECO:0000313" key="5">
    <source>
        <dbReference type="Proteomes" id="UP000319897"/>
    </source>
</evidence>
<feature type="DNA-binding region" description="H-T-H motif" evidence="2">
    <location>
        <begin position="125"/>
        <end position="144"/>
    </location>
</feature>
<dbReference type="SUPFAM" id="SSF48498">
    <property type="entry name" value="Tetracyclin repressor-like, C-terminal domain"/>
    <property type="match status" value="1"/>
</dbReference>
<accession>A0A501XLR5</accession>
<feature type="domain" description="HTH tetR-type" evidence="3">
    <location>
        <begin position="102"/>
        <end position="162"/>
    </location>
</feature>
<dbReference type="PANTHER" id="PTHR43479">
    <property type="entry name" value="ACREF/ENVCD OPERON REPRESSOR-RELATED"/>
    <property type="match status" value="1"/>
</dbReference>
<evidence type="ECO:0000313" key="4">
    <source>
        <dbReference type="EMBL" id="TPE61369.1"/>
    </source>
</evidence>
<dbReference type="InterPro" id="IPR001647">
    <property type="entry name" value="HTH_TetR"/>
</dbReference>
<dbReference type="SUPFAM" id="SSF46689">
    <property type="entry name" value="Homeodomain-like"/>
    <property type="match status" value="1"/>
</dbReference>
<gene>
    <name evidence="4" type="ORF">FJQ54_08465</name>
</gene>
<dbReference type="Pfam" id="PF00440">
    <property type="entry name" value="TetR_N"/>
    <property type="match status" value="1"/>
</dbReference>
<keyword evidence="5" id="KW-1185">Reference proteome</keyword>
<evidence type="ECO:0000256" key="1">
    <source>
        <dbReference type="ARBA" id="ARBA00023125"/>
    </source>
</evidence>
<dbReference type="PRINTS" id="PR00455">
    <property type="entry name" value="HTHTETR"/>
</dbReference>
<dbReference type="InterPro" id="IPR036271">
    <property type="entry name" value="Tet_transcr_reg_TetR-rel_C_sf"/>
</dbReference>
<evidence type="ECO:0000259" key="3">
    <source>
        <dbReference type="PROSITE" id="PS50977"/>
    </source>
</evidence>
<keyword evidence="1 2" id="KW-0238">DNA-binding</keyword>
<dbReference type="OrthoDB" id="9808189at2"/>
<protein>
    <submittedName>
        <fullName evidence="4">TetR/AcrR family transcriptional regulator</fullName>
    </submittedName>
</protein>
<reference evidence="4 5" key="1">
    <citation type="submission" date="2019-06" db="EMBL/GenBank/DDBJ databases">
        <authorList>
            <person name="Lee I."/>
            <person name="Jang G.I."/>
            <person name="Hwang C.Y."/>
        </authorList>
    </citation>
    <scope>NUCLEOTIDE SEQUENCE [LARGE SCALE GENOMIC DNA]</scope>
    <source>
        <strain evidence="4 5">PAMC 28131</strain>
    </source>
</reference>
<dbReference type="PROSITE" id="PS50977">
    <property type="entry name" value="HTH_TETR_2"/>
    <property type="match status" value="1"/>
</dbReference>
<comment type="caution">
    <text evidence="4">The sequence shown here is derived from an EMBL/GenBank/DDBJ whole genome shotgun (WGS) entry which is preliminary data.</text>
</comment>
<sequence>MCIGSGSSVFWPKPLIISCVTSSQPDSAVGLPPNSSDAGTGWDVDTEDLPRQTAGYFLRIGSIYVHGQPTPAEKPDDAPDMLNFCAFLETKLEQAGKIPKRDRTRERLRIAAVRVLDERGYHTMRAIDVTEAAGLAEGSFYVYFKSKLDISVDILQSYFLEFLSLAAASDRGMGRLEAIQAVNRRWLQVAAANPGITRCVLQTSSEVPEIAELVTRFDRVWNERVLAGAERRGGAEVSLLAVHMLGGMMDEITRRLLVYPDPQLVAKVQDVGADLDAVADAASAVWHRILYPGLPLDAELSDPARALAGRL</sequence>
<organism evidence="4 5">
    <name type="scientific">Sandaracinobacter neustonicus</name>
    <dbReference type="NCBI Taxonomy" id="1715348"/>
    <lineage>
        <taxon>Bacteria</taxon>
        <taxon>Pseudomonadati</taxon>
        <taxon>Pseudomonadota</taxon>
        <taxon>Alphaproteobacteria</taxon>
        <taxon>Sphingomonadales</taxon>
        <taxon>Sphingosinicellaceae</taxon>
        <taxon>Sandaracinobacter</taxon>
    </lineage>
</organism>